<gene>
    <name evidence="11" type="ORF">FNV43_RR25353</name>
</gene>
<evidence type="ECO:0000313" key="12">
    <source>
        <dbReference type="Proteomes" id="UP000796880"/>
    </source>
</evidence>
<feature type="domain" description="PGG" evidence="10">
    <location>
        <begin position="488"/>
        <end position="599"/>
    </location>
</feature>
<feature type="transmembrane region" description="Helical" evidence="9">
    <location>
        <begin position="493"/>
        <end position="514"/>
    </location>
</feature>
<dbReference type="Gene3D" id="1.25.40.20">
    <property type="entry name" value="Ankyrin repeat-containing domain"/>
    <property type="match status" value="1"/>
</dbReference>
<dbReference type="PROSITE" id="PS50297">
    <property type="entry name" value="ANK_REP_REGION"/>
    <property type="match status" value="4"/>
</dbReference>
<dbReference type="Pfam" id="PF00023">
    <property type="entry name" value="Ank"/>
    <property type="match status" value="1"/>
</dbReference>
<evidence type="ECO:0000256" key="3">
    <source>
        <dbReference type="ARBA" id="ARBA00022737"/>
    </source>
</evidence>
<dbReference type="EMBL" id="VOIH02000011">
    <property type="protein sequence ID" value="KAF3434250.1"/>
    <property type="molecule type" value="Genomic_DNA"/>
</dbReference>
<dbReference type="GO" id="GO:0005886">
    <property type="term" value="C:plasma membrane"/>
    <property type="evidence" value="ECO:0007669"/>
    <property type="project" value="TreeGrafter"/>
</dbReference>
<dbReference type="PROSITE" id="PS50088">
    <property type="entry name" value="ANK_REPEAT"/>
    <property type="match status" value="4"/>
</dbReference>
<feature type="transmembrane region" description="Helical" evidence="9">
    <location>
        <begin position="620"/>
        <end position="641"/>
    </location>
</feature>
<dbReference type="PANTHER" id="PTHR24186">
    <property type="entry name" value="PROTEIN PHOSPHATASE 1 REGULATORY SUBUNIT"/>
    <property type="match status" value="1"/>
</dbReference>
<keyword evidence="3" id="KW-0677">Repeat</keyword>
<evidence type="ECO:0000256" key="7">
    <source>
        <dbReference type="PROSITE-ProRule" id="PRU00023"/>
    </source>
</evidence>
<feature type="transmembrane region" description="Helical" evidence="9">
    <location>
        <begin position="534"/>
        <end position="558"/>
    </location>
</feature>
<feature type="repeat" description="ANK" evidence="7">
    <location>
        <begin position="66"/>
        <end position="98"/>
    </location>
</feature>
<evidence type="ECO:0000256" key="2">
    <source>
        <dbReference type="ARBA" id="ARBA00022692"/>
    </source>
</evidence>
<dbReference type="SUPFAM" id="SSF48403">
    <property type="entry name" value="Ankyrin repeat"/>
    <property type="match status" value="1"/>
</dbReference>
<keyword evidence="2 9" id="KW-0812">Transmembrane</keyword>
<feature type="compositionally biased region" description="Polar residues" evidence="8">
    <location>
        <begin position="468"/>
        <end position="479"/>
    </location>
</feature>
<dbReference type="InterPro" id="IPR026961">
    <property type="entry name" value="PGG_dom"/>
</dbReference>
<dbReference type="Pfam" id="PF13962">
    <property type="entry name" value="PGG"/>
    <property type="match status" value="1"/>
</dbReference>
<keyword evidence="5 7" id="KW-0040">ANK repeat</keyword>
<reference evidence="11" key="1">
    <citation type="submission" date="2020-03" db="EMBL/GenBank/DDBJ databases">
        <title>A high-quality chromosome-level genome assembly of a woody plant with both climbing and erect habits, Rhamnella rubrinervis.</title>
        <authorList>
            <person name="Lu Z."/>
            <person name="Yang Y."/>
            <person name="Zhu X."/>
            <person name="Sun Y."/>
        </authorList>
    </citation>
    <scope>NUCLEOTIDE SEQUENCE</scope>
    <source>
        <strain evidence="11">BYM</strain>
        <tissue evidence="11">Leaf</tissue>
    </source>
</reference>
<feature type="repeat" description="ANK" evidence="7">
    <location>
        <begin position="276"/>
        <end position="309"/>
    </location>
</feature>
<evidence type="ECO:0000256" key="1">
    <source>
        <dbReference type="ARBA" id="ARBA00004141"/>
    </source>
</evidence>
<sequence length="668" mass="75817">MNTELYNAAIYGRLDCVKFKASADDEKEITYGQNNTILHVAAKSGKLQIKEEDDHYLRFLYEQNKKGDTPLHIAAKMGHLDMTKDLVKNARKTDVEQGRKLLRMVNMEKDTALHEAVRGEHLEVVKLLLEEDKGLASLENGAGESPLFIAVDRCFFAVGFHILDTAPNCSFAGSNGMTVLHAAVIRSHSWKVYNFTGAVFIVIAEVLFGNRLQKPSDYRLVITKLTYRFSNNGPYLVVDYLLRYFRNLCDTNQRDIVDEVLETFQSKLIMEKADDSGWIPLHYAAYIGNKELVDQLLMNSSSNRSVAYTRNKQGMSALHLSAEKGHLDVITTLVEKCPEVCELLDDYDRTALHVAVECREKDVVDFFLQSLPFQDLVNQKDMYGNTALHLAASSAKMEDFKILTMLAHNPKVDKGAVNDAGMTFIDILQSKHKQYEFIASRLKGKFYLQSLLHTRSWESAMKIDQVLDASSSPTDQNQKSQDHGNGKNDMNKINLLICTIIATVSFAATVQVPGGYVSGEKKNNGLAVLRRHKYFNYFLIYDTLSFTFSVFSMAMMLFRAMFLKKSSVISNSLSRTLTFFTLISIISMMVAFMYGISAVLDEKPRLLDNTDKFIYERFAIILSGIFCGYVPFVLVYEIRILKRMISQPMRSLHNYIEALLLRLGFWTT</sequence>
<evidence type="ECO:0000313" key="11">
    <source>
        <dbReference type="EMBL" id="KAF3434250.1"/>
    </source>
</evidence>
<evidence type="ECO:0000256" key="9">
    <source>
        <dbReference type="SAM" id="Phobius"/>
    </source>
</evidence>
<dbReference type="Pfam" id="PF12796">
    <property type="entry name" value="Ank_2"/>
    <property type="match status" value="3"/>
</dbReference>
<organism evidence="11 12">
    <name type="scientific">Rhamnella rubrinervis</name>
    <dbReference type="NCBI Taxonomy" id="2594499"/>
    <lineage>
        <taxon>Eukaryota</taxon>
        <taxon>Viridiplantae</taxon>
        <taxon>Streptophyta</taxon>
        <taxon>Embryophyta</taxon>
        <taxon>Tracheophyta</taxon>
        <taxon>Spermatophyta</taxon>
        <taxon>Magnoliopsida</taxon>
        <taxon>eudicotyledons</taxon>
        <taxon>Gunneridae</taxon>
        <taxon>Pentapetalae</taxon>
        <taxon>rosids</taxon>
        <taxon>fabids</taxon>
        <taxon>Rosales</taxon>
        <taxon>Rhamnaceae</taxon>
        <taxon>rhamnoid group</taxon>
        <taxon>Rhamneae</taxon>
        <taxon>Rhamnella</taxon>
    </lineage>
</organism>
<name>A0A8K0DUX6_9ROSA</name>
<keyword evidence="4 9" id="KW-1133">Transmembrane helix</keyword>
<protein>
    <recommendedName>
        <fullName evidence="10">PGG domain-containing protein</fullName>
    </recommendedName>
</protein>
<feature type="transmembrane region" description="Helical" evidence="9">
    <location>
        <begin position="579"/>
        <end position="600"/>
    </location>
</feature>
<dbReference type="PANTHER" id="PTHR24186:SF50">
    <property type="entry name" value="ANKYRIN REPEAT-CONTAINING PROTEIN ITN1-LIKE ISOFORM X1"/>
    <property type="match status" value="1"/>
</dbReference>
<comment type="subcellular location">
    <subcellularLocation>
        <location evidence="1">Membrane</location>
        <topology evidence="1">Multi-pass membrane protein</topology>
    </subcellularLocation>
</comment>
<evidence type="ECO:0000256" key="4">
    <source>
        <dbReference type="ARBA" id="ARBA00022989"/>
    </source>
</evidence>
<feature type="repeat" description="ANK" evidence="7">
    <location>
        <begin position="313"/>
        <end position="336"/>
    </location>
</feature>
<dbReference type="AlphaFoldDB" id="A0A8K0DUX6"/>
<dbReference type="InterPro" id="IPR002110">
    <property type="entry name" value="Ankyrin_rpt"/>
</dbReference>
<proteinExistence type="predicted"/>
<dbReference type="Proteomes" id="UP000796880">
    <property type="component" value="Unassembled WGS sequence"/>
</dbReference>
<comment type="caution">
    <text evidence="11">The sequence shown here is derived from an EMBL/GenBank/DDBJ whole genome shotgun (WGS) entry which is preliminary data.</text>
</comment>
<dbReference type="SMART" id="SM00248">
    <property type="entry name" value="ANK"/>
    <property type="match status" value="7"/>
</dbReference>
<dbReference type="InterPro" id="IPR036770">
    <property type="entry name" value="Ankyrin_rpt-contain_sf"/>
</dbReference>
<accession>A0A8K0DUX6</accession>
<keyword evidence="6 9" id="KW-0472">Membrane</keyword>
<evidence type="ECO:0000256" key="6">
    <source>
        <dbReference type="ARBA" id="ARBA00023136"/>
    </source>
</evidence>
<dbReference type="OrthoDB" id="10040922at2759"/>
<evidence type="ECO:0000259" key="10">
    <source>
        <dbReference type="Pfam" id="PF13962"/>
    </source>
</evidence>
<evidence type="ECO:0000256" key="5">
    <source>
        <dbReference type="ARBA" id="ARBA00023043"/>
    </source>
</evidence>
<keyword evidence="12" id="KW-1185">Reference proteome</keyword>
<feature type="repeat" description="ANK" evidence="7">
    <location>
        <begin position="108"/>
        <end position="140"/>
    </location>
</feature>
<evidence type="ECO:0000256" key="8">
    <source>
        <dbReference type="SAM" id="MobiDB-lite"/>
    </source>
</evidence>
<feature type="region of interest" description="Disordered" evidence="8">
    <location>
        <begin position="468"/>
        <end position="487"/>
    </location>
</feature>